<protein>
    <recommendedName>
        <fullName evidence="4">Lipoprotein</fullName>
    </recommendedName>
</protein>
<dbReference type="RefSeq" id="WP_090193175.1">
    <property type="nucleotide sequence ID" value="NZ_LT629785.1"/>
</dbReference>
<feature type="chain" id="PRO_5009273029" description="Lipoprotein" evidence="1">
    <location>
        <begin position="28"/>
        <end position="191"/>
    </location>
</feature>
<keyword evidence="1" id="KW-0732">Signal</keyword>
<evidence type="ECO:0000256" key="1">
    <source>
        <dbReference type="SAM" id="SignalP"/>
    </source>
</evidence>
<evidence type="ECO:0000313" key="3">
    <source>
        <dbReference type="Proteomes" id="UP000243232"/>
    </source>
</evidence>
<dbReference type="AlphaFoldDB" id="A0A1H2EHX9"/>
<dbReference type="Proteomes" id="UP000243232">
    <property type="component" value="Chromosome I"/>
</dbReference>
<name>A0A1H2EHX9_9PSED</name>
<evidence type="ECO:0000313" key="2">
    <source>
        <dbReference type="EMBL" id="SDT94348.1"/>
    </source>
</evidence>
<gene>
    <name evidence="2" type="ORF">SAMN05216296_0771</name>
</gene>
<feature type="signal peptide" evidence="1">
    <location>
        <begin position="1"/>
        <end position="27"/>
    </location>
</feature>
<accession>A0A1H2EHX9</accession>
<dbReference type="EMBL" id="LT629785">
    <property type="protein sequence ID" value="SDT94348.1"/>
    <property type="molecule type" value="Genomic_DNA"/>
</dbReference>
<dbReference type="PROSITE" id="PS51257">
    <property type="entry name" value="PROKAR_LIPOPROTEIN"/>
    <property type="match status" value="1"/>
</dbReference>
<proteinExistence type="predicted"/>
<keyword evidence="3" id="KW-1185">Reference proteome</keyword>
<dbReference type="OrthoDB" id="9797548at2"/>
<sequence>MKKLFAAMLTCCLLLSGCISYSSHNLAQVQPWPPAAAGTAKPTAYIRVEGQYLHNDQPLTGGFNQAGLEKLVLKQYQDSGLFSRVATSEQEADLYINVKVSNHESSSKAAAFITGLTLFIIPSTASNALSMQTEFMDGSGKLLGSVEKHETITTWMQLLLVFALPFGESTDNVLTRLSQSSLEQANQQKLI</sequence>
<evidence type="ECO:0008006" key="4">
    <source>
        <dbReference type="Google" id="ProtNLM"/>
    </source>
</evidence>
<organism evidence="2 3">
    <name type="scientific">Pseudomonas pohangensis</name>
    <dbReference type="NCBI Taxonomy" id="364197"/>
    <lineage>
        <taxon>Bacteria</taxon>
        <taxon>Pseudomonadati</taxon>
        <taxon>Pseudomonadota</taxon>
        <taxon>Gammaproteobacteria</taxon>
        <taxon>Pseudomonadales</taxon>
        <taxon>Pseudomonadaceae</taxon>
        <taxon>Pseudomonas</taxon>
    </lineage>
</organism>
<reference evidence="3" key="1">
    <citation type="submission" date="2016-10" db="EMBL/GenBank/DDBJ databases">
        <authorList>
            <person name="Varghese N."/>
            <person name="Submissions S."/>
        </authorList>
    </citation>
    <scope>NUCLEOTIDE SEQUENCE [LARGE SCALE GENOMIC DNA]</scope>
    <source>
        <strain evidence="3">DSM 17875</strain>
    </source>
</reference>